<evidence type="ECO:0000259" key="4">
    <source>
        <dbReference type="Pfam" id="PF02678"/>
    </source>
</evidence>
<keyword evidence="2" id="KW-0408">Iron</keyword>
<dbReference type="CDD" id="cd02247">
    <property type="entry name" value="cupin_pirin_C"/>
    <property type="match status" value="1"/>
</dbReference>
<dbReference type="Pfam" id="PF02678">
    <property type="entry name" value="Pirin"/>
    <property type="match status" value="1"/>
</dbReference>
<dbReference type="GO" id="GO:0046872">
    <property type="term" value="F:metal ion binding"/>
    <property type="evidence" value="ECO:0007669"/>
    <property type="project" value="UniProtKB-KW"/>
</dbReference>
<keyword evidence="6" id="KW-1185">Reference proteome</keyword>
<gene>
    <name evidence="5" type="ORF">AWB70_04318</name>
</gene>
<feature type="binding site" evidence="2">
    <location>
        <position position="49"/>
    </location>
    <ligand>
        <name>Fe cation</name>
        <dbReference type="ChEBI" id="CHEBI:24875"/>
    </ligand>
</feature>
<proteinExistence type="inferred from homology"/>
<feature type="binding site" evidence="2">
    <location>
        <position position="47"/>
    </location>
    <ligand>
        <name>Fe cation</name>
        <dbReference type="ChEBI" id="CHEBI:24875"/>
    </ligand>
</feature>
<dbReference type="Gene3D" id="2.60.120.10">
    <property type="entry name" value="Jelly Rolls"/>
    <property type="match status" value="1"/>
</dbReference>
<reference evidence="6" key="1">
    <citation type="submission" date="2016-01" db="EMBL/GenBank/DDBJ databases">
        <authorList>
            <person name="Peeters C."/>
        </authorList>
    </citation>
    <scope>NUCLEOTIDE SEQUENCE [LARGE SCALE GENOMIC DNA]</scope>
</reference>
<dbReference type="Proteomes" id="UP000054740">
    <property type="component" value="Unassembled WGS sequence"/>
</dbReference>
<dbReference type="AlphaFoldDB" id="A0A158I6N4"/>
<name>A0A158I6N4_CABCO</name>
<dbReference type="PIRSF" id="PIRSF006232">
    <property type="entry name" value="Pirin"/>
    <property type="match status" value="1"/>
</dbReference>
<feature type="domain" description="Pirin N-terminal" evidence="4">
    <location>
        <begin position="39"/>
        <end position="112"/>
    </location>
</feature>
<dbReference type="InterPro" id="IPR003829">
    <property type="entry name" value="Pirin_N_dom"/>
</dbReference>
<keyword evidence="2" id="KW-0479">Metal-binding</keyword>
<evidence type="ECO:0000256" key="3">
    <source>
        <dbReference type="RuleBase" id="RU003457"/>
    </source>
</evidence>
<dbReference type="EMBL" id="FCNY02000010">
    <property type="protein sequence ID" value="SAL52234.1"/>
    <property type="molecule type" value="Genomic_DNA"/>
</dbReference>
<evidence type="ECO:0000313" key="6">
    <source>
        <dbReference type="Proteomes" id="UP000054740"/>
    </source>
</evidence>
<evidence type="ECO:0000256" key="1">
    <source>
        <dbReference type="ARBA" id="ARBA00008416"/>
    </source>
</evidence>
<dbReference type="InterPro" id="IPR014710">
    <property type="entry name" value="RmlC-like_jellyroll"/>
</dbReference>
<dbReference type="PANTHER" id="PTHR13903">
    <property type="entry name" value="PIRIN-RELATED"/>
    <property type="match status" value="1"/>
</dbReference>
<dbReference type="InterPro" id="IPR012093">
    <property type="entry name" value="Pirin"/>
</dbReference>
<evidence type="ECO:0000256" key="2">
    <source>
        <dbReference type="PIRSR" id="PIRSR006232-1"/>
    </source>
</evidence>
<feature type="binding site" evidence="2">
    <location>
        <position position="96"/>
    </location>
    <ligand>
        <name>Fe cation</name>
        <dbReference type="ChEBI" id="CHEBI:24875"/>
    </ligand>
</feature>
<comment type="cofactor">
    <cofactor evidence="2">
        <name>Fe cation</name>
        <dbReference type="ChEBI" id="CHEBI:24875"/>
    </cofactor>
    <text evidence="2">Binds 1 Fe cation per subunit.</text>
</comment>
<comment type="similarity">
    <text evidence="1 3">Belongs to the pirin family.</text>
</comment>
<dbReference type="InterPro" id="IPR011051">
    <property type="entry name" value="RmlC_Cupin_sf"/>
</dbReference>
<feature type="binding site" evidence="2">
    <location>
        <position position="94"/>
    </location>
    <ligand>
        <name>Fe cation</name>
        <dbReference type="ChEBI" id="CHEBI:24875"/>
    </ligand>
</feature>
<dbReference type="RefSeq" id="WP_053572557.1">
    <property type="nucleotide sequence ID" value="NZ_FCNY02000010.1"/>
</dbReference>
<organism evidence="5 6">
    <name type="scientific">Caballeronia cordobensis</name>
    <name type="common">Burkholderia cordobensis</name>
    <dbReference type="NCBI Taxonomy" id="1353886"/>
    <lineage>
        <taxon>Bacteria</taxon>
        <taxon>Pseudomonadati</taxon>
        <taxon>Pseudomonadota</taxon>
        <taxon>Betaproteobacteria</taxon>
        <taxon>Burkholderiales</taxon>
        <taxon>Burkholderiaceae</taxon>
        <taxon>Caballeronia</taxon>
    </lineage>
</organism>
<evidence type="ECO:0000313" key="5">
    <source>
        <dbReference type="EMBL" id="SAL52234.1"/>
    </source>
</evidence>
<accession>A0A158I6N4</accession>
<sequence>MFSLTPLEAFTHGDDFRALSVRDSERILNPFLGVDHAWMGGPTFPPHRHAGMCAVSYLFADSETGVLNRDSIGTRNLIRPGGLHWMTAGSGIVHEEVPAESGKTVHSLQIFVDLSDGKKSLDPFALIVEPEDVPVVQRGGAIIRIPVGNFDGVRSPISPPTPVTVLDVSLAAGAEIRIPLLTTATGQTLFVLVISGAIACLGRRFAAEGPAIPVVRGPRKEEGVTVAAADGPAQAVVFIGAQLHS</sequence>
<dbReference type="PANTHER" id="PTHR13903:SF8">
    <property type="entry name" value="PIRIN"/>
    <property type="match status" value="1"/>
</dbReference>
<dbReference type="SUPFAM" id="SSF51182">
    <property type="entry name" value="RmlC-like cupins"/>
    <property type="match status" value="1"/>
</dbReference>
<protein>
    <submittedName>
        <fullName evidence="5">Pirin</fullName>
    </submittedName>
</protein>